<dbReference type="InterPro" id="IPR050109">
    <property type="entry name" value="HTH-type_TetR-like_transc_reg"/>
</dbReference>
<evidence type="ECO:0000259" key="4">
    <source>
        <dbReference type="PROSITE" id="PS50977"/>
    </source>
</evidence>
<dbReference type="Proteomes" id="UP000664167">
    <property type="component" value="Unassembled WGS sequence"/>
</dbReference>
<dbReference type="PANTHER" id="PTHR30055:SF226">
    <property type="entry name" value="HTH-TYPE TRANSCRIPTIONAL REGULATOR PKSA"/>
    <property type="match status" value="1"/>
</dbReference>
<dbReference type="PANTHER" id="PTHR30055">
    <property type="entry name" value="HTH-TYPE TRANSCRIPTIONAL REGULATOR RUTR"/>
    <property type="match status" value="1"/>
</dbReference>
<comment type="caution">
    <text evidence="5">The sequence shown here is derived from an EMBL/GenBank/DDBJ whole genome shotgun (WGS) entry which is preliminary data.</text>
</comment>
<keyword evidence="1 2" id="KW-0238">DNA-binding</keyword>
<sequence>MGEQVQGTTSRSGTYGGQSREERAADRRGRIMQAALELFAARSYDEVTVAEVCARAKVSKRYFYEDFTDRESLLRAVHHERNDWLLAGIAAAAPKEPEDLEALYRPMMTTLVQMLVEHPESARVIYINAPRMELRRRGLLRKNAELFGRLTRRAITRPRDKQGYERMLLALVAGVTEVIIDWLERGMTDDAEALVTHLTWFATTLLTSLR</sequence>
<evidence type="ECO:0000313" key="5">
    <source>
        <dbReference type="EMBL" id="MBO0513281.1"/>
    </source>
</evidence>
<evidence type="ECO:0000256" key="2">
    <source>
        <dbReference type="PROSITE-ProRule" id="PRU00335"/>
    </source>
</evidence>
<evidence type="ECO:0000256" key="1">
    <source>
        <dbReference type="ARBA" id="ARBA00023125"/>
    </source>
</evidence>
<keyword evidence="6" id="KW-1185">Reference proteome</keyword>
<feature type="region of interest" description="Disordered" evidence="3">
    <location>
        <begin position="1"/>
        <end position="25"/>
    </location>
</feature>
<dbReference type="InterPro" id="IPR009057">
    <property type="entry name" value="Homeodomain-like_sf"/>
</dbReference>
<dbReference type="GO" id="GO:0000976">
    <property type="term" value="F:transcription cis-regulatory region binding"/>
    <property type="evidence" value="ECO:0007669"/>
    <property type="project" value="TreeGrafter"/>
</dbReference>
<organism evidence="5 6">
    <name type="scientific">Streptomyces beijiangensis</name>
    <dbReference type="NCBI Taxonomy" id="163361"/>
    <lineage>
        <taxon>Bacteria</taxon>
        <taxon>Bacillati</taxon>
        <taxon>Actinomycetota</taxon>
        <taxon>Actinomycetes</taxon>
        <taxon>Kitasatosporales</taxon>
        <taxon>Streptomycetaceae</taxon>
        <taxon>Streptomyces</taxon>
    </lineage>
</organism>
<dbReference type="Pfam" id="PF00440">
    <property type="entry name" value="TetR_N"/>
    <property type="match status" value="1"/>
</dbReference>
<dbReference type="RefSeq" id="WP_206962708.1">
    <property type="nucleotide sequence ID" value="NZ_BAAAJJ010000007.1"/>
</dbReference>
<gene>
    <name evidence="5" type="ORF">J0695_15945</name>
</gene>
<feature type="domain" description="HTH tetR-type" evidence="4">
    <location>
        <begin position="25"/>
        <end position="85"/>
    </location>
</feature>
<dbReference type="EMBL" id="JAFLRJ010000146">
    <property type="protein sequence ID" value="MBO0513281.1"/>
    <property type="molecule type" value="Genomic_DNA"/>
</dbReference>
<dbReference type="PRINTS" id="PR00455">
    <property type="entry name" value="HTHTETR"/>
</dbReference>
<accession>A0A939F7K4</accession>
<dbReference type="InterPro" id="IPR001647">
    <property type="entry name" value="HTH_TetR"/>
</dbReference>
<protein>
    <submittedName>
        <fullName evidence="5">TetR/AcrR family transcriptional regulator</fullName>
    </submittedName>
</protein>
<dbReference type="GO" id="GO:0003700">
    <property type="term" value="F:DNA-binding transcription factor activity"/>
    <property type="evidence" value="ECO:0007669"/>
    <property type="project" value="TreeGrafter"/>
</dbReference>
<evidence type="ECO:0000256" key="3">
    <source>
        <dbReference type="SAM" id="MobiDB-lite"/>
    </source>
</evidence>
<proteinExistence type="predicted"/>
<name>A0A939F7K4_9ACTN</name>
<evidence type="ECO:0000313" key="6">
    <source>
        <dbReference type="Proteomes" id="UP000664167"/>
    </source>
</evidence>
<feature type="DNA-binding region" description="H-T-H motif" evidence="2">
    <location>
        <begin position="48"/>
        <end position="67"/>
    </location>
</feature>
<dbReference type="PROSITE" id="PS50977">
    <property type="entry name" value="HTH_TETR_2"/>
    <property type="match status" value="1"/>
</dbReference>
<dbReference type="AlphaFoldDB" id="A0A939F7K4"/>
<feature type="compositionally biased region" description="Polar residues" evidence="3">
    <location>
        <begin position="1"/>
        <end position="13"/>
    </location>
</feature>
<dbReference type="Gene3D" id="1.10.357.10">
    <property type="entry name" value="Tetracycline Repressor, domain 2"/>
    <property type="match status" value="1"/>
</dbReference>
<reference evidence="5" key="1">
    <citation type="submission" date="2021-03" db="EMBL/GenBank/DDBJ databases">
        <title>Streptomyces poriferae sp. nov., a novel marine sponge-derived Actinobacteria species with anti-MRSA activity.</title>
        <authorList>
            <person name="Sandoval-Powers M."/>
            <person name="Kralova S."/>
            <person name="Nguyen G.-S."/>
            <person name="Fawwal D."/>
            <person name="Degnes K."/>
            <person name="Klinkenberg G."/>
            <person name="Sletta H."/>
            <person name="Wentzel A."/>
            <person name="Liles M.R."/>
        </authorList>
    </citation>
    <scope>NUCLEOTIDE SEQUENCE</scope>
    <source>
        <strain evidence="5">DSM 41794</strain>
    </source>
</reference>
<dbReference type="SUPFAM" id="SSF46689">
    <property type="entry name" value="Homeodomain-like"/>
    <property type="match status" value="1"/>
</dbReference>